<evidence type="ECO:0000256" key="1">
    <source>
        <dbReference type="SAM" id="MobiDB-lite"/>
    </source>
</evidence>
<evidence type="ECO:0000313" key="2">
    <source>
        <dbReference type="EMBL" id="CAE7395165.1"/>
    </source>
</evidence>
<dbReference type="Proteomes" id="UP000649617">
    <property type="component" value="Unassembled WGS sequence"/>
</dbReference>
<gene>
    <name evidence="2" type="primary">Gnf1</name>
    <name evidence="2" type="ORF">SPIL2461_LOCUS9718</name>
</gene>
<dbReference type="EMBL" id="CAJNIZ010017202">
    <property type="protein sequence ID" value="CAE7395165.1"/>
    <property type="molecule type" value="Genomic_DNA"/>
</dbReference>
<organism evidence="2 3">
    <name type="scientific">Symbiodinium pilosum</name>
    <name type="common">Dinoflagellate</name>
    <dbReference type="NCBI Taxonomy" id="2952"/>
    <lineage>
        <taxon>Eukaryota</taxon>
        <taxon>Sar</taxon>
        <taxon>Alveolata</taxon>
        <taxon>Dinophyceae</taxon>
        <taxon>Suessiales</taxon>
        <taxon>Symbiodiniaceae</taxon>
        <taxon>Symbiodinium</taxon>
    </lineage>
</organism>
<proteinExistence type="predicted"/>
<feature type="region of interest" description="Disordered" evidence="1">
    <location>
        <begin position="513"/>
        <end position="540"/>
    </location>
</feature>
<keyword evidence="3" id="KW-1185">Reference proteome</keyword>
<dbReference type="OrthoDB" id="446168at2759"/>
<evidence type="ECO:0000313" key="3">
    <source>
        <dbReference type="Proteomes" id="UP000649617"/>
    </source>
</evidence>
<sequence>MMRRGIRSSLRALPRRDRWHMLQEYAVGEMNQEEFRKLRVRDGQVTTLVESTSSTPAKTIDWASWDSRISNKEVLGCLKSFHEQQSVLLEQVLKEDHSASIKKQTEGWELFDAAVTSCQKSVEKSEQILKNGARALWISFQNPPISMLSQSEWLDADQYWQAFVEKHHFYHNHLACAVEDPESKDYDAKQKADLKRNWEAFDGRGTTRQNNKLLYQRPSFEYYDVFRGPLIEHMIFYLTKTGGDARTFPEMMPTKWYAEIYDVRFKLYNVLQRRKRQVHEATWSRESFHDFHPHDMEHDGDAYYSKLIAKESVATELCAGRLMGNFILFSDTYVPVQSGTAFYRAIQTDGGKGTFYSLGADVNCLFYKPAGEELSTPDPVECFQALADHATMTGRKFEAGYAAAFESFTEVLASRKEGLGGSWFTAPGESSREAFMRRLKKSDPAYDIYAAYAEEHEERWKAAKALSMDEAMAQMPEIERKYKIECDEYSSILFGLKLRAMLILRTHTPPGVNDEMAAAGKLEQAGSGSDGKESLGTTTP</sequence>
<accession>A0A812QMX9</accession>
<reference evidence="2" key="1">
    <citation type="submission" date="2021-02" db="EMBL/GenBank/DDBJ databases">
        <authorList>
            <person name="Dougan E. K."/>
            <person name="Rhodes N."/>
            <person name="Thang M."/>
            <person name="Chan C."/>
        </authorList>
    </citation>
    <scope>NUCLEOTIDE SEQUENCE</scope>
</reference>
<dbReference type="AlphaFoldDB" id="A0A812QMX9"/>
<protein>
    <submittedName>
        <fullName evidence="2">Gnf1 protein</fullName>
    </submittedName>
</protein>
<comment type="caution">
    <text evidence="2">The sequence shown here is derived from an EMBL/GenBank/DDBJ whole genome shotgun (WGS) entry which is preliminary data.</text>
</comment>
<name>A0A812QMX9_SYMPI</name>